<dbReference type="Proteomes" id="UP001160390">
    <property type="component" value="Unassembled WGS sequence"/>
</dbReference>
<comment type="caution">
    <text evidence="2">The sequence shown here is derived from an EMBL/GenBank/DDBJ whole genome shotgun (WGS) entry which is preliminary data.</text>
</comment>
<proteinExistence type="predicted"/>
<sequence length="147" mass="17162">MSEPKNPEDSTAVPPDENDGELKRREASQIEPTPRPPSPILLKEESEGREFVYDRLDLQHSLINGLVGDLNRDIGRLIKEWMPERYLWEDLSEESQKEISSRASNAKKHIENEAIKHPRALFRGWIFHLLYENLFSLDCHEKWSSPD</sequence>
<evidence type="ECO:0000313" key="2">
    <source>
        <dbReference type="EMBL" id="CAI6096731.1"/>
    </source>
</evidence>
<evidence type="ECO:0000313" key="3">
    <source>
        <dbReference type="Proteomes" id="UP001160390"/>
    </source>
</evidence>
<reference evidence="2" key="1">
    <citation type="submission" date="2023-01" db="EMBL/GenBank/DDBJ databases">
        <authorList>
            <person name="Piombo E."/>
        </authorList>
    </citation>
    <scope>NUCLEOTIDE SEQUENCE</scope>
</reference>
<name>A0AA35MGN8_9HYPO</name>
<keyword evidence="3" id="KW-1185">Reference proteome</keyword>
<organism evidence="2 3">
    <name type="scientific">Clonostachys chloroleuca</name>
    <dbReference type="NCBI Taxonomy" id="1926264"/>
    <lineage>
        <taxon>Eukaryota</taxon>
        <taxon>Fungi</taxon>
        <taxon>Dikarya</taxon>
        <taxon>Ascomycota</taxon>
        <taxon>Pezizomycotina</taxon>
        <taxon>Sordariomycetes</taxon>
        <taxon>Hypocreomycetidae</taxon>
        <taxon>Hypocreales</taxon>
        <taxon>Bionectriaceae</taxon>
        <taxon>Clonostachys</taxon>
    </lineage>
</organism>
<accession>A0AA35MGN8</accession>
<dbReference type="EMBL" id="CABFNP030001284">
    <property type="protein sequence ID" value="CAI6096731.1"/>
    <property type="molecule type" value="Genomic_DNA"/>
</dbReference>
<protein>
    <submittedName>
        <fullName evidence="2">Uncharacterized protein</fullName>
    </submittedName>
</protein>
<gene>
    <name evidence="2" type="ORF">CCHLO57077_00003220</name>
</gene>
<dbReference type="AlphaFoldDB" id="A0AA35MGN8"/>
<evidence type="ECO:0000256" key="1">
    <source>
        <dbReference type="SAM" id="MobiDB-lite"/>
    </source>
</evidence>
<feature type="region of interest" description="Disordered" evidence="1">
    <location>
        <begin position="1"/>
        <end position="44"/>
    </location>
</feature>